<protein>
    <submittedName>
        <fullName evidence="9">Sugar ABC transporter permease</fullName>
    </submittedName>
</protein>
<dbReference type="SUPFAM" id="SSF161098">
    <property type="entry name" value="MetI-like"/>
    <property type="match status" value="1"/>
</dbReference>
<dbReference type="InterPro" id="IPR035906">
    <property type="entry name" value="MetI-like_sf"/>
</dbReference>
<dbReference type="CDD" id="cd06261">
    <property type="entry name" value="TM_PBP2"/>
    <property type="match status" value="1"/>
</dbReference>
<evidence type="ECO:0000313" key="10">
    <source>
        <dbReference type="Proteomes" id="UP000267804"/>
    </source>
</evidence>
<keyword evidence="6 7" id="KW-0472">Membrane</keyword>
<evidence type="ECO:0000256" key="5">
    <source>
        <dbReference type="ARBA" id="ARBA00022989"/>
    </source>
</evidence>
<proteinExistence type="inferred from homology"/>
<dbReference type="GO" id="GO:0005886">
    <property type="term" value="C:plasma membrane"/>
    <property type="evidence" value="ECO:0007669"/>
    <property type="project" value="UniProtKB-SubCell"/>
</dbReference>
<dbReference type="Gene3D" id="1.10.3720.10">
    <property type="entry name" value="MetI-like"/>
    <property type="match status" value="1"/>
</dbReference>
<evidence type="ECO:0000259" key="8">
    <source>
        <dbReference type="PROSITE" id="PS50928"/>
    </source>
</evidence>
<dbReference type="InterPro" id="IPR051393">
    <property type="entry name" value="ABC_transporter_permease"/>
</dbReference>
<feature type="transmembrane region" description="Helical" evidence="7">
    <location>
        <begin position="97"/>
        <end position="123"/>
    </location>
</feature>
<dbReference type="AlphaFoldDB" id="A0A386WK74"/>
<evidence type="ECO:0000313" key="9">
    <source>
        <dbReference type="EMBL" id="AYF28222.1"/>
    </source>
</evidence>
<dbReference type="PROSITE" id="PS50928">
    <property type="entry name" value="ABC_TM1"/>
    <property type="match status" value="1"/>
</dbReference>
<feature type="transmembrane region" description="Helical" evidence="7">
    <location>
        <begin position="243"/>
        <end position="265"/>
    </location>
</feature>
<dbReference type="InterPro" id="IPR000515">
    <property type="entry name" value="MetI-like"/>
</dbReference>
<evidence type="ECO:0000256" key="2">
    <source>
        <dbReference type="ARBA" id="ARBA00022448"/>
    </source>
</evidence>
<dbReference type="PANTHER" id="PTHR30193:SF37">
    <property type="entry name" value="INNER MEMBRANE ABC TRANSPORTER PERMEASE PROTEIN YCJO"/>
    <property type="match status" value="1"/>
</dbReference>
<feature type="transmembrane region" description="Helical" evidence="7">
    <location>
        <begin position="135"/>
        <end position="155"/>
    </location>
</feature>
<organism evidence="9 10">
    <name type="scientific">Micromonospora tulbaghiae</name>
    <dbReference type="NCBI Taxonomy" id="479978"/>
    <lineage>
        <taxon>Bacteria</taxon>
        <taxon>Bacillati</taxon>
        <taxon>Actinomycetota</taxon>
        <taxon>Actinomycetes</taxon>
        <taxon>Micromonosporales</taxon>
        <taxon>Micromonosporaceae</taxon>
        <taxon>Micromonospora</taxon>
    </lineage>
</organism>
<gene>
    <name evidence="9" type="ORF">CSH63_12330</name>
</gene>
<feature type="transmembrane region" description="Helical" evidence="7">
    <location>
        <begin position="285"/>
        <end position="311"/>
    </location>
</feature>
<comment type="similarity">
    <text evidence="7">Belongs to the binding-protein-dependent transport system permease family.</text>
</comment>
<reference evidence="9 10" key="1">
    <citation type="submission" date="2017-10" db="EMBL/GenBank/DDBJ databases">
        <title>Integration of genomic and chemical information greatly accelerates assignment of the full stereostructure of myelolactone, a potent inhibitor of myeloma from a marine-derived Micromonospora.</title>
        <authorList>
            <person name="Kim M.C."/>
            <person name="Machado H."/>
            <person name="Jensen P.R."/>
            <person name="Fenical W."/>
        </authorList>
    </citation>
    <scope>NUCLEOTIDE SEQUENCE [LARGE SCALE GENOMIC DNA]</scope>
    <source>
        <strain evidence="9 10">CNY-010</strain>
    </source>
</reference>
<dbReference type="GO" id="GO:0055085">
    <property type="term" value="P:transmembrane transport"/>
    <property type="evidence" value="ECO:0007669"/>
    <property type="project" value="InterPro"/>
</dbReference>
<name>A0A386WK74_9ACTN</name>
<feature type="transmembrane region" description="Helical" evidence="7">
    <location>
        <begin position="38"/>
        <end position="60"/>
    </location>
</feature>
<evidence type="ECO:0000256" key="6">
    <source>
        <dbReference type="ARBA" id="ARBA00023136"/>
    </source>
</evidence>
<evidence type="ECO:0000256" key="7">
    <source>
        <dbReference type="RuleBase" id="RU363032"/>
    </source>
</evidence>
<keyword evidence="5 7" id="KW-1133">Transmembrane helix</keyword>
<accession>A0A386WK74</accession>
<dbReference type="PANTHER" id="PTHR30193">
    <property type="entry name" value="ABC TRANSPORTER PERMEASE PROTEIN"/>
    <property type="match status" value="1"/>
</dbReference>
<comment type="subcellular location">
    <subcellularLocation>
        <location evidence="1 7">Cell membrane</location>
        <topology evidence="1 7">Multi-pass membrane protein</topology>
    </subcellularLocation>
</comment>
<dbReference type="RefSeq" id="WP_120570399.1">
    <property type="nucleotide sequence ID" value="NZ_CP024087.1"/>
</dbReference>
<evidence type="ECO:0000256" key="4">
    <source>
        <dbReference type="ARBA" id="ARBA00022692"/>
    </source>
</evidence>
<feature type="transmembrane region" description="Helical" evidence="7">
    <location>
        <begin position="184"/>
        <end position="206"/>
    </location>
</feature>
<dbReference type="SUPFAM" id="SSF160964">
    <property type="entry name" value="MalF N-terminal region-like"/>
    <property type="match status" value="1"/>
</dbReference>
<feature type="domain" description="ABC transmembrane type-1" evidence="8">
    <location>
        <begin position="97"/>
        <end position="311"/>
    </location>
</feature>
<evidence type="ECO:0000256" key="3">
    <source>
        <dbReference type="ARBA" id="ARBA00022475"/>
    </source>
</evidence>
<dbReference type="EMBL" id="CP024087">
    <property type="protein sequence ID" value="AYF28222.1"/>
    <property type="molecule type" value="Genomic_DNA"/>
</dbReference>
<evidence type="ECO:0000256" key="1">
    <source>
        <dbReference type="ARBA" id="ARBA00004651"/>
    </source>
</evidence>
<dbReference type="Pfam" id="PF00528">
    <property type="entry name" value="BPD_transp_1"/>
    <property type="match status" value="1"/>
</dbReference>
<dbReference type="KEGG" id="mtua:CSH63_12330"/>
<keyword evidence="4 7" id="KW-0812">Transmembrane</keyword>
<dbReference type="Proteomes" id="UP000267804">
    <property type="component" value="Chromosome"/>
</dbReference>
<keyword evidence="2 7" id="KW-0813">Transport</keyword>
<sequence>MADSLANGLAVRARTVAAPAAPARARRPRSRSRSRSRLVPLLYTAPALLFYLAFVIAPWLHSLWISFWDWNGIGVATWAGLGNYRETVSDPALRLSLIHAFGLIVFYSVIPICLGLVLAALVANMPWKGMPFVRTVIFLPQILPLVAVGSVWKLFFDDDGPLNSVLRTVGLDNATRAWLGDFTWAYPAVGVVGTWVSTGLCFLLLYSGIGKIDPTLYEAARLDGAGAVHEFRHVTVPGLRRELSVAATVTVIAALASFDVVYVMTGGGPGEATMVPGVAIYRLTFTAGQVGTACALATVLSVLTCAVMYVLNRLTREKP</sequence>
<keyword evidence="3" id="KW-1003">Cell membrane</keyword>